<evidence type="ECO:0000256" key="24">
    <source>
        <dbReference type="SAM" id="Coils"/>
    </source>
</evidence>
<feature type="binding site" evidence="23">
    <location>
        <position position="106"/>
    </location>
    <ligand>
        <name>ATP</name>
        <dbReference type="ChEBI" id="CHEBI:30616"/>
    </ligand>
</feature>
<feature type="domain" description="Phorbol-ester/DAG-type" evidence="28">
    <location>
        <begin position="2341"/>
        <end position="2396"/>
    </location>
</feature>
<comment type="caution">
    <text evidence="31">The sequence shown here is derived from an EMBL/GenBank/DDBJ whole genome shotgun (WGS) entry which is preliminary data.</text>
</comment>
<evidence type="ECO:0000256" key="20">
    <source>
        <dbReference type="ARBA" id="ARBA00023136"/>
    </source>
</evidence>
<dbReference type="InterPro" id="IPR057529">
    <property type="entry name" value="MRCK/ROCK_PH"/>
</dbReference>
<evidence type="ECO:0000256" key="4">
    <source>
        <dbReference type="ARBA" id="ARBA00004245"/>
    </source>
</evidence>
<evidence type="ECO:0000256" key="19">
    <source>
        <dbReference type="ARBA" id="ARBA00023054"/>
    </source>
</evidence>
<feature type="region of interest" description="Disordered" evidence="25">
    <location>
        <begin position="2194"/>
        <end position="2235"/>
    </location>
</feature>
<dbReference type="Gene3D" id="1.20.5.340">
    <property type="match status" value="2"/>
</dbReference>
<evidence type="ECO:0000256" key="8">
    <source>
        <dbReference type="ARBA" id="ARBA00022490"/>
    </source>
</evidence>
<protein>
    <recommendedName>
        <fullName evidence="6">non-specific serine/threonine protein kinase</fullName>
        <ecNumber evidence="6">2.7.11.1</ecNumber>
    </recommendedName>
</protein>
<evidence type="ECO:0000256" key="17">
    <source>
        <dbReference type="ARBA" id="ARBA00022840"/>
    </source>
</evidence>
<dbReference type="Pfam" id="PF00069">
    <property type="entry name" value="Pkinase"/>
    <property type="match status" value="1"/>
</dbReference>
<dbReference type="PANTHER" id="PTHR22988:SF28">
    <property type="entry name" value="RHO-ASSOCIATED PROTEIN KINASE 2"/>
    <property type="match status" value="1"/>
</dbReference>
<dbReference type="CDD" id="cd05596">
    <property type="entry name" value="STKc_ROCK"/>
    <property type="match status" value="1"/>
</dbReference>
<dbReference type="SMART" id="SM00109">
    <property type="entry name" value="C1"/>
    <property type="match status" value="2"/>
</dbReference>
<feature type="region of interest" description="Disordered" evidence="25">
    <location>
        <begin position="1419"/>
        <end position="1458"/>
    </location>
</feature>
<keyword evidence="12" id="KW-0479">Metal-binding</keyword>
<dbReference type="InterPro" id="IPR017441">
    <property type="entry name" value="Protein_kinase_ATP_BS"/>
</dbReference>
<dbReference type="GO" id="GO:0005813">
    <property type="term" value="C:centrosome"/>
    <property type="evidence" value="ECO:0007669"/>
    <property type="project" value="TreeGrafter"/>
</dbReference>
<dbReference type="FunFam" id="2.30.29.30:FF:000308">
    <property type="entry name" value="Rho-associated protein kinase 1"/>
    <property type="match status" value="2"/>
</dbReference>
<keyword evidence="16" id="KW-0862">Zinc</keyword>
<dbReference type="InterPro" id="IPR046349">
    <property type="entry name" value="C1-like_sf"/>
</dbReference>
<dbReference type="PROSITE" id="PS50003">
    <property type="entry name" value="PH_DOMAIN"/>
    <property type="match status" value="2"/>
</dbReference>
<dbReference type="PANTHER" id="PTHR22988">
    <property type="entry name" value="MYOTONIC DYSTROPHY S/T KINASE-RELATED"/>
    <property type="match status" value="1"/>
</dbReference>
<evidence type="ECO:0000259" key="29">
    <source>
        <dbReference type="PROSITE" id="PS51285"/>
    </source>
</evidence>
<dbReference type="Pfam" id="PF25346">
    <property type="entry name" value="PH_MRCK"/>
    <property type="match status" value="2"/>
</dbReference>
<feature type="domain" description="Protein kinase" evidence="27">
    <location>
        <begin position="77"/>
        <end position="339"/>
    </location>
</feature>
<dbReference type="EMBL" id="WKFB01000408">
    <property type="protein sequence ID" value="KAF6723974.1"/>
    <property type="molecule type" value="Genomic_DNA"/>
</dbReference>
<dbReference type="GO" id="GO:0031267">
    <property type="term" value="F:small GTPase binding"/>
    <property type="evidence" value="ECO:0007669"/>
    <property type="project" value="InterPro"/>
</dbReference>
<dbReference type="InterPro" id="IPR011993">
    <property type="entry name" value="PH-like_dom_sf"/>
</dbReference>
<dbReference type="GO" id="GO:0005737">
    <property type="term" value="C:cytoplasm"/>
    <property type="evidence" value="ECO:0007669"/>
    <property type="project" value="TreeGrafter"/>
</dbReference>
<keyword evidence="9" id="KW-0723">Serine/threonine-protein kinase</keyword>
<keyword evidence="21" id="KW-0206">Cytoskeleton</keyword>
<comment type="similarity">
    <text evidence="5">Belongs to the protein kinase superfamily. AGC Ser/Thr protein kinase family.</text>
</comment>
<dbReference type="FunFam" id="1.10.510.10:FF:000047">
    <property type="entry name" value="Rho-associated protein kinase 1"/>
    <property type="match status" value="1"/>
</dbReference>
<dbReference type="InterPro" id="IPR015008">
    <property type="entry name" value="ROCK_Rho-bd_dom"/>
</dbReference>
<feature type="domain" description="AGC-kinase C-terminal" evidence="29">
    <location>
        <begin position="340"/>
        <end position="409"/>
    </location>
</feature>
<evidence type="ECO:0000313" key="31">
    <source>
        <dbReference type="EMBL" id="KAF6723974.1"/>
    </source>
</evidence>
<evidence type="ECO:0000256" key="12">
    <source>
        <dbReference type="ARBA" id="ARBA00022723"/>
    </source>
</evidence>
<evidence type="ECO:0000313" key="32">
    <source>
        <dbReference type="Proteomes" id="UP000646548"/>
    </source>
</evidence>
<reference evidence="31" key="1">
    <citation type="journal article" name="BMC Genomics">
        <title>Long-read sequencing and de novo genome assembly of marine medaka (Oryzias melastigma).</title>
        <authorList>
            <person name="Liang P."/>
            <person name="Saqib H.S.A."/>
            <person name="Ni X."/>
            <person name="Shen Y."/>
        </authorList>
    </citation>
    <scope>NUCLEOTIDE SEQUENCE</scope>
    <source>
        <strain evidence="31">Bigg-433</strain>
    </source>
</reference>
<dbReference type="GO" id="GO:0005524">
    <property type="term" value="F:ATP binding"/>
    <property type="evidence" value="ECO:0007669"/>
    <property type="project" value="UniProtKB-UniRule"/>
</dbReference>
<keyword evidence="11" id="KW-0808">Transferase</keyword>
<dbReference type="SUPFAM" id="SSF50729">
    <property type="entry name" value="PH domain-like"/>
    <property type="match status" value="2"/>
</dbReference>
<dbReference type="PROSITE" id="PS51859">
    <property type="entry name" value="RHO_BD"/>
    <property type="match status" value="2"/>
</dbReference>
<dbReference type="SUPFAM" id="SSF57889">
    <property type="entry name" value="Cysteine-rich domain"/>
    <property type="match status" value="2"/>
</dbReference>
<dbReference type="PROSITE" id="PS50081">
    <property type="entry name" value="ZF_DAG_PE_2"/>
    <property type="match status" value="2"/>
</dbReference>
<dbReference type="EC" id="2.7.11.1" evidence="6"/>
<evidence type="ECO:0000256" key="21">
    <source>
        <dbReference type="ARBA" id="ARBA00023212"/>
    </source>
</evidence>
<feature type="coiled-coil region" evidence="24">
    <location>
        <begin position="1961"/>
        <end position="2033"/>
    </location>
</feature>
<dbReference type="PROSITE" id="PS00107">
    <property type="entry name" value="PROTEIN_KINASE_ATP"/>
    <property type="match status" value="1"/>
</dbReference>
<accession>A0A834F7G1</accession>
<evidence type="ECO:0000256" key="11">
    <source>
        <dbReference type="ARBA" id="ARBA00022679"/>
    </source>
</evidence>
<dbReference type="FunFam" id="3.30.60.20:FF:000036">
    <property type="entry name" value="Rho-associated protein kinase 1"/>
    <property type="match status" value="2"/>
</dbReference>
<dbReference type="SUPFAM" id="SSF56112">
    <property type="entry name" value="Protein kinase-like (PK-like)"/>
    <property type="match status" value="1"/>
</dbReference>
<evidence type="ECO:0000256" key="1">
    <source>
        <dbReference type="ARBA" id="ARBA00001946"/>
    </source>
</evidence>
<dbReference type="InterPro" id="IPR000961">
    <property type="entry name" value="AGC-kinase_C"/>
</dbReference>
<evidence type="ECO:0000259" key="26">
    <source>
        <dbReference type="PROSITE" id="PS50003"/>
    </source>
</evidence>
<dbReference type="GO" id="GO:0030866">
    <property type="term" value="P:cortical actin cytoskeleton organization"/>
    <property type="evidence" value="ECO:0007669"/>
    <property type="project" value="TreeGrafter"/>
</dbReference>
<evidence type="ECO:0000259" key="30">
    <source>
        <dbReference type="PROSITE" id="PS51859"/>
    </source>
</evidence>
<feature type="coiled-coil region" evidence="24">
    <location>
        <begin position="946"/>
        <end position="1018"/>
    </location>
</feature>
<dbReference type="SMART" id="SM00220">
    <property type="entry name" value="S_TKc"/>
    <property type="match status" value="1"/>
</dbReference>
<sequence length="2510" mass="291052">MPGAESRVEGRLKKLESLMRNPQSALNLETLLDSMEALAHDLNYPVLRKNKNIDSFLNRYEKVVSQLQDLQVKLDDFEKVKLIGRGAFGEVQLVRHKTSQKVYAMKKLSKFEMIKRSDSAFFWEERNIMAFSNSPWIVQLCCAFQDRRHLYMVMEFMPGGDLVTLTMNYDLPEKWARFYTAEVVLALDAIHSMGFLHRDVKPDNMLLDQLGHLKLADFGTCMKMDSTGMVRCDTAVGTPDYISPEVLQSQGGEGYYGRECDWWSVGVFIYEMFVGETPFYAESLVGTYGKIMNHQNALVFPDDVEMSQEAKDLICAFLTNREVRLGRTGVDEIKRHPFFKNEQWTFDNIRDTVAPVVPELNSDIDTSNFDDIEDDKGHAETLLSNSSSSSEEESKDFKEKEDKENSSNNKKELKKKVDQLEEQLDHEMQARDELEQKCKNATNRIDKLVKDLESEVMSLFSCDMGMQSLFTLTLLSNHQMNSRQRVEASLRQLERERALLQHQSAESLRKVELEAGRKRSLENELNSLKDQFEDLKKRNQQSQISNETNIELQNQLKEANALLKAEKDTVAQLKKSQTEAQKHAQSLEISLRETKEQCSQLENNQVELENQLRGMQSELEEERRDCSLGTVTIADLQGRISGLEEKVTELKASLSHAQSEKTELQKKLNCLEKEKSNQDIDLTFKIKSLQQSLELEEAEHKATKAKLADKSTIYKSIEEEKSQALKELESTLKEERSLKQQMEGKLLQLEKDYSMLDCDYKQALLKLEDVNGQKEILSEEVKQLTLRLEQEVQKRNLIQNDLKMQNQQVSSLRSSEKQFKQDLNHLKDVKQMLDKQNQELRREKQETDGQLMELKDQLEAEQQFTTLYKTQIHELKEECDERNKKFKALQQRVAEYKEERDSLATQLESSLTKADSERLARSVVEEQFSQLEKEKIMKELEIKDMLARHKQELGDKEATISLLEESNRTLTEDVAKLASEKEELNNQLKEMQQQLLRAKEVEKEMEDMKVSFEKQLKNEITLKKEAVSKLTEVMNRREKGRGGHRGIDTQILKKDKENRKLQVQLKAEKEKLDTTIIKYQKDLNDMQALIAEESQARMELKLALDSKDCDIERLRSQITSLSIHSLDTTSISSGNDVEAADGYPVRITHSHTSESMSFTYQRTHKSVCIDTRPRLHSAAFVSDSEDDEEEEEEAEGRGQRPLALPYEPSPEPEPRDSGLEGWVSLPLKSSKRSGWDKKYVVVSSKNILFYNSEQDRDQHIPYMSLDISKLFHVRSVTQTDVYRADPKEIPKIFQILYDNEGESKRELETALETTSNSDRNNFISHKGHEFIVTLYHFPANCETCNKPLWSVFKPPPAIECRRCHIKFHKDHLDKKEEVFVPCKVNYDMSTARDLLVLTSSKEEQQHWITHLLKRIPKKHPLLSNSSSSSEEESKDFKEKEDKENSSNNKKELKKKVDQLEEQLDHEMQARDELEQKCKNATNRIDKLVKDLESEMNSRQRVEASLRQLERERALLQHQSAESLRKVELEAGRKRSLENELNSLKDQFEDLKKRNQQSQISNETNIELQNQLKEANALLKAEKDTVAQLKKSQTEAQKHAQSLEISLRETKEQCSQLENNQVELENQLRGMQSELEEERRDCSLGTVTIADLQGRISGLEEKVTELKASLSHAQSEKTELQKKLNCLEKEKSNQDIDLTFKIKSLQQSLELEEAEHKATKAKLADKSTIYKSIEEEKSQALKELESTLKEERSLKQQMEGKLLQLEKDYSMLDCDYKQAMLKLEDVNGQKEILSEEVKQLTLRLEQEVQKRNLIQNDLKMQNQQVSSLRSSEKQFKQDLNHLKDVKQMLDKQNQELRREKQETDGQLMELKDQLEAEQQFTTLYKTQIHELKEECDERNKKFKALQQRVAEYKEERDSLAAQLESSLTKADSERLARSVVEEQFSQLEKEKIMKELEIKDMLARHKQELGDKEATISLLEESNRTLTEDVAKLASEKEELNNQLKEMQQQLLRAKEVEKEMEDMKVSFEKQLKNEITLKKEAVSKLTEVMNRREKGRGGHRGIDTQILKKDKENRKLQVQLKAEKEKLDTTIIKYQKDLNDMQALIAEESQARMELKLALDSKDCDIERLRSQITSLSIHSLDTTSISSGNDVEAADGYPVRITHSHTSESMSFTYQRTHKSVCIDTRPRLHSAAFVSDSEDDEDEEEAEGRGQRPLALPYEPSPEPEPRDSGLEGWVSLPLKSSKRSGWDKKYVVVSSKNILFYNSEQDRDQHIPYMSLDISKLFHVRSVTQTDVYRADPKEIPKIFQILYDNEGESKRELETALETTSNSDRNNFISHKGHEFIVTLYHFPANCETCNKPLWSVFKPPPAIECRRCHIKFHKDHLDKKEEVFVPCKVNYDMSTARDLLVLTSSKEEQQHWISHLLKRIPKKHPLRSPPAQVNPVDTQLHSPPRPSPHFSPRNSPQLSSHRRAIRVQSNRQQQASGKSRVLDFDLKNWSWSMEDEDDDMF</sequence>
<keyword evidence="8" id="KW-0963">Cytoplasm</keyword>
<dbReference type="PROSITE" id="PS50011">
    <property type="entry name" value="PROTEIN_KINASE_DOM"/>
    <property type="match status" value="1"/>
</dbReference>
<keyword evidence="17 23" id="KW-0067">ATP-binding</keyword>
<feature type="coiled-coil region" evidence="24">
    <location>
        <begin position="476"/>
        <end position="913"/>
    </location>
</feature>
<feature type="compositionally biased region" description="Acidic residues" evidence="25">
    <location>
        <begin position="1183"/>
        <end position="1194"/>
    </location>
</feature>
<evidence type="ECO:0000256" key="3">
    <source>
        <dbReference type="ARBA" id="ARBA00004236"/>
    </source>
</evidence>
<gene>
    <name evidence="31" type="ORF">FQA47_001178</name>
</gene>
<keyword evidence="13 23" id="KW-0547">Nucleotide-binding</keyword>
<feature type="domain" description="PH" evidence="26">
    <location>
        <begin position="1216"/>
        <end position="1416"/>
    </location>
</feature>
<dbReference type="GO" id="GO:1901888">
    <property type="term" value="P:regulation of cell junction assembly"/>
    <property type="evidence" value="ECO:0007669"/>
    <property type="project" value="TreeGrafter"/>
</dbReference>
<dbReference type="InterPro" id="IPR050839">
    <property type="entry name" value="Rho-assoc_Ser/Thr_Kinase"/>
</dbReference>
<keyword evidence="14" id="KW-0863">Zinc-finger</keyword>
<evidence type="ECO:0000256" key="22">
    <source>
        <dbReference type="PROSITE-ProRule" id="PRU01206"/>
    </source>
</evidence>
<dbReference type="CDD" id="cd22250">
    <property type="entry name" value="ROCK_SBD"/>
    <property type="match status" value="2"/>
</dbReference>
<dbReference type="FunFam" id="3.30.200.20:FF:000072">
    <property type="entry name" value="Rho-associated protein kinase 2"/>
    <property type="match status" value="1"/>
</dbReference>
<dbReference type="GO" id="GO:0012505">
    <property type="term" value="C:endomembrane system"/>
    <property type="evidence" value="ECO:0007669"/>
    <property type="project" value="UniProtKB-SubCell"/>
</dbReference>
<evidence type="ECO:0000256" key="5">
    <source>
        <dbReference type="ARBA" id="ARBA00009903"/>
    </source>
</evidence>
<dbReference type="SMART" id="SM00233">
    <property type="entry name" value="PH"/>
    <property type="match status" value="2"/>
</dbReference>
<evidence type="ECO:0000256" key="2">
    <source>
        <dbReference type="ARBA" id="ARBA00004184"/>
    </source>
</evidence>
<dbReference type="Gene3D" id="3.30.60.20">
    <property type="match status" value="2"/>
</dbReference>
<feature type="domain" description="Phorbol-ester/DAG-type" evidence="28">
    <location>
        <begin position="1327"/>
        <end position="1382"/>
    </location>
</feature>
<keyword evidence="15 31" id="KW-0418">Kinase</keyword>
<dbReference type="Gene3D" id="3.30.200.20">
    <property type="entry name" value="Phosphorylase Kinase, domain 1"/>
    <property type="match status" value="1"/>
</dbReference>
<dbReference type="InterPro" id="IPR000719">
    <property type="entry name" value="Prot_kinase_dom"/>
</dbReference>
<dbReference type="InterPro" id="IPR002219">
    <property type="entry name" value="PKC_DAG/PE"/>
</dbReference>
<dbReference type="FunFam" id="1.20.5.730:FF:000001">
    <property type="entry name" value="rho-associated protein kinase 2"/>
    <property type="match status" value="2"/>
</dbReference>
<feature type="region of interest" description="Disordered" evidence="25">
    <location>
        <begin position="2432"/>
        <end position="2489"/>
    </location>
</feature>
<evidence type="ECO:0000256" key="23">
    <source>
        <dbReference type="PROSITE-ProRule" id="PRU10141"/>
    </source>
</evidence>
<evidence type="ECO:0000259" key="28">
    <source>
        <dbReference type="PROSITE" id="PS50081"/>
    </source>
</evidence>
<comment type="subcellular location">
    <subcellularLocation>
        <location evidence="3">Cell membrane</location>
    </subcellularLocation>
    <subcellularLocation>
        <location evidence="4">Cytoplasm</location>
        <location evidence="4">Cytoskeleton</location>
    </subcellularLocation>
    <subcellularLocation>
        <location evidence="2">Endomembrane system</location>
        <topology evidence="2">Peripheral membrane protein</topology>
    </subcellularLocation>
</comment>
<feature type="compositionally biased region" description="Basic and acidic residues" evidence="25">
    <location>
        <begin position="1434"/>
        <end position="1458"/>
    </location>
</feature>
<evidence type="ECO:0000256" key="9">
    <source>
        <dbReference type="ARBA" id="ARBA00022527"/>
    </source>
</evidence>
<evidence type="ECO:0000256" key="10">
    <source>
        <dbReference type="ARBA" id="ARBA00022553"/>
    </source>
</evidence>
<evidence type="ECO:0000256" key="14">
    <source>
        <dbReference type="ARBA" id="ARBA00022771"/>
    </source>
</evidence>
<feature type="domain" description="RhoBD" evidence="30">
    <location>
        <begin position="971"/>
        <end position="1039"/>
    </location>
</feature>
<evidence type="ECO:0000256" key="25">
    <source>
        <dbReference type="SAM" id="MobiDB-lite"/>
    </source>
</evidence>
<dbReference type="PROSITE" id="PS00108">
    <property type="entry name" value="PROTEIN_KINASE_ST"/>
    <property type="match status" value="1"/>
</dbReference>
<dbReference type="GO" id="GO:0007266">
    <property type="term" value="P:Rho protein signal transduction"/>
    <property type="evidence" value="ECO:0007669"/>
    <property type="project" value="UniProtKB-UniRule"/>
</dbReference>
<evidence type="ECO:0000259" key="27">
    <source>
        <dbReference type="PROSITE" id="PS50011"/>
    </source>
</evidence>
<dbReference type="CDD" id="cd01242">
    <property type="entry name" value="PH_ROCK"/>
    <property type="match status" value="2"/>
</dbReference>
<feature type="region of interest" description="Disordered" evidence="25">
    <location>
        <begin position="381"/>
        <end position="419"/>
    </location>
</feature>
<proteinExistence type="inferred from homology"/>
<feature type="compositionally biased region" description="Basic and acidic residues" evidence="25">
    <location>
        <begin position="395"/>
        <end position="419"/>
    </location>
</feature>
<dbReference type="GO" id="GO:0048598">
    <property type="term" value="P:embryonic morphogenesis"/>
    <property type="evidence" value="ECO:0007669"/>
    <property type="project" value="TreeGrafter"/>
</dbReference>
<keyword evidence="19 22" id="KW-0175">Coiled coil</keyword>
<dbReference type="InterPro" id="IPR001849">
    <property type="entry name" value="PH_domain"/>
</dbReference>
<evidence type="ECO:0000256" key="13">
    <source>
        <dbReference type="ARBA" id="ARBA00022741"/>
    </source>
</evidence>
<dbReference type="GO" id="GO:0072518">
    <property type="term" value="F:Rho-dependent protein serine/threonine kinase activity"/>
    <property type="evidence" value="ECO:0007669"/>
    <property type="project" value="TreeGrafter"/>
</dbReference>
<evidence type="ECO:0000256" key="16">
    <source>
        <dbReference type="ARBA" id="ARBA00022833"/>
    </source>
</evidence>
<dbReference type="Gene3D" id="2.30.29.30">
    <property type="entry name" value="Pleckstrin-homology domain (PH domain)/Phosphotyrosine-binding domain (PTB)"/>
    <property type="match status" value="2"/>
</dbReference>
<name>A0A834F7G1_ORYME</name>
<evidence type="ECO:0000256" key="6">
    <source>
        <dbReference type="ARBA" id="ARBA00012513"/>
    </source>
</evidence>
<feature type="domain" description="PH" evidence="26">
    <location>
        <begin position="2230"/>
        <end position="2430"/>
    </location>
</feature>
<feature type="compositionally biased region" description="Acidic residues" evidence="25">
    <location>
        <begin position="2198"/>
        <end position="2208"/>
    </location>
</feature>
<dbReference type="GO" id="GO:0031032">
    <property type="term" value="P:actomyosin structure organization"/>
    <property type="evidence" value="ECO:0007669"/>
    <property type="project" value="TreeGrafter"/>
</dbReference>
<feature type="region of interest" description="Disordered" evidence="25">
    <location>
        <begin position="1179"/>
        <end position="1221"/>
    </location>
</feature>
<dbReference type="Proteomes" id="UP000646548">
    <property type="component" value="Unassembled WGS sequence"/>
</dbReference>
<dbReference type="Pfam" id="PF08912">
    <property type="entry name" value="Rho_Binding"/>
    <property type="match status" value="2"/>
</dbReference>
<dbReference type="GO" id="GO:0005886">
    <property type="term" value="C:plasma membrane"/>
    <property type="evidence" value="ECO:0007669"/>
    <property type="project" value="UniProtKB-SubCell"/>
</dbReference>
<keyword evidence="20" id="KW-0472">Membrane</keyword>
<dbReference type="GO" id="GO:0000281">
    <property type="term" value="P:mitotic cytokinesis"/>
    <property type="evidence" value="ECO:0007669"/>
    <property type="project" value="TreeGrafter"/>
</dbReference>
<dbReference type="PROSITE" id="PS51285">
    <property type="entry name" value="AGC_KINASE_CTER"/>
    <property type="match status" value="1"/>
</dbReference>
<feature type="compositionally biased region" description="Polar residues" evidence="25">
    <location>
        <begin position="2476"/>
        <end position="2486"/>
    </location>
</feature>
<dbReference type="GO" id="GO:0008270">
    <property type="term" value="F:zinc ion binding"/>
    <property type="evidence" value="ECO:0007669"/>
    <property type="project" value="UniProtKB-KW"/>
</dbReference>
<dbReference type="InterPro" id="IPR008271">
    <property type="entry name" value="Ser/Thr_kinase_AS"/>
</dbReference>
<keyword evidence="18" id="KW-0460">Magnesium</keyword>
<keyword evidence="7" id="KW-1003">Cell membrane</keyword>
<dbReference type="SUPFAM" id="SSF103652">
    <property type="entry name" value="G protein-binding domain"/>
    <property type="match status" value="2"/>
</dbReference>
<evidence type="ECO:0000256" key="15">
    <source>
        <dbReference type="ARBA" id="ARBA00022777"/>
    </source>
</evidence>
<keyword evidence="10" id="KW-0597">Phosphoprotein</keyword>
<dbReference type="Gene3D" id="1.10.510.10">
    <property type="entry name" value="Transferase(Phosphotransferase) domain 1"/>
    <property type="match status" value="1"/>
</dbReference>
<feature type="domain" description="RhoBD" evidence="30">
    <location>
        <begin position="1986"/>
        <end position="2054"/>
    </location>
</feature>
<evidence type="ECO:0000256" key="18">
    <source>
        <dbReference type="ARBA" id="ARBA00022842"/>
    </source>
</evidence>
<dbReference type="InterPro" id="IPR011009">
    <property type="entry name" value="Kinase-like_dom_sf"/>
</dbReference>
<dbReference type="Gene3D" id="1.20.5.730">
    <property type="entry name" value="Single helix bin"/>
    <property type="match status" value="2"/>
</dbReference>
<comment type="cofactor">
    <cofactor evidence="1">
        <name>Mg(2+)</name>
        <dbReference type="ChEBI" id="CHEBI:18420"/>
    </cofactor>
</comment>
<evidence type="ECO:0000256" key="7">
    <source>
        <dbReference type="ARBA" id="ARBA00022475"/>
    </source>
</evidence>
<organism evidence="31 32">
    <name type="scientific">Oryzias melastigma</name>
    <name type="common">Marine medaka</name>
    <dbReference type="NCBI Taxonomy" id="30732"/>
    <lineage>
        <taxon>Eukaryota</taxon>
        <taxon>Metazoa</taxon>
        <taxon>Chordata</taxon>
        <taxon>Craniata</taxon>
        <taxon>Vertebrata</taxon>
        <taxon>Euteleostomi</taxon>
        <taxon>Actinopterygii</taxon>
        <taxon>Neopterygii</taxon>
        <taxon>Teleostei</taxon>
        <taxon>Neoteleostei</taxon>
        <taxon>Acanthomorphata</taxon>
        <taxon>Ovalentaria</taxon>
        <taxon>Atherinomorphae</taxon>
        <taxon>Beloniformes</taxon>
        <taxon>Adrianichthyidae</taxon>
        <taxon>Oryziinae</taxon>
        <taxon>Oryzias</taxon>
    </lineage>
</organism>